<proteinExistence type="predicted"/>
<keyword evidence="3" id="KW-1185">Reference proteome</keyword>
<feature type="compositionally biased region" description="Pro residues" evidence="1">
    <location>
        <begin position="212"/>
        <end position="223"/>
    </location>
</feature>
<gene>
    <name evidence="2" type="ORF">F5891DRAFT_1038736</name>
</gene>
<protein>
    <submittedName>
        <fullName evidence="2">Uncharacterized protein</fullName>
    </submittedName>
</protein>
<dbReference type="GeneID" id="64656205"/>
<dbReference type="RefSeq" id="XP_041225097.1">
    <property type="nucleotide sequence ID" value="XM_041361907.1"/>
</dbReference>
<feature type="compositionally biased region" description="Polar residues" evidence="1">
    <location>
        <begin position="452"/>
        <end position="464"/>
    </location>
</feature>
<reference evidence="2" key="1">
    <citation type="journal article" date="2020" name="New Phytol.">
        <title>Comparative genomics reveals dynamic genome evolution in host specialist ectomycorrhizal fungi.</title>
        <authorList>
            <person name="Lofgren L.A."/>
            <person name="Nguyen N.H."/>
            <person name="Vilgalys R."/>
            <person name="Ruytinx J."/>
            <person name="Liao H.L."/>
            <person name="Branco S."/>
            <person name="Kuo A."/>
            <person name="LaButti K."/>
            <person name="Lipzen A."/>
            <person name="Andreopoulos W."/>
            <person name="Pangilinan J."/>
            <person name="Riley R."/>
            <person name="Hundley H."/>
            <person name="Na H."/>
            <person name="Barry K."/>
            <person name="Grigoriev I.V."/>
            <person name="Stajich J.E."/>
            <person name="Kennedy P.G."/>
        </authorList>
    </citation>
    <scope>NUCLEOTIDE SEQUENCE</scope>
    <source>
        <strain evidence="2">FC203</strain>
    </source>
</reference>
<feature type="region of interest" description="Disordered" evidence="1">
    <location>
        <begin position="204"/>
        <end position="229"/>
    </location>
</feature>
<evidence type="ECO:0000256" key="1">
    <source>
        <dbReference type="SAM" id="MobiDB-lite"/>
    </source>
</evidence>
<dbReference type="EMBL" id="JABBWK010000032">
    <property type="protein sequence ID" value="KAG1899521.1"/>
    <property type="molecule type" value="Genomic_DNA"/>
</dbReference>
<sequence>MSLDQNLFTLLLTPNTSDSSGLVTDLTDPSGSVHYRKRRIPGQVYKIEVYDPISESLLASATSPSATSKHKTIELYNPSKVIELKYTGTLSFRWSFKWEEHEFEWKREECFMIRKPDPPVMVAITKEPPGRIKTASVQILDYNLNRFDIDDRKGLEIVILTALLTFQDASDQYHQSPNDNNATSSPAALATATSALKCFTEKTARKVSGGPTPSPPVPPPKPAPKTGVERVAEIQASTGRGEVNEVFVVDECSVKDYARYCARMLQDEAMLFISIRSAGASQVPKVLQVVEETKRFRHKAGHEQLHQYVLYDTAQIPRRGPTTINLDDNKDKAKGKNYTPPSNIVVHLGKIDMPELQPRRTVPIRPGEGRTGTPKERTKDGKNKDSHKDKEKKVKESSDKERNERKKRETEHAAAKAKLRSKSSAPALASHFSSHQASTSQRPHIHPHQMHLHNSSPPQSNRPANHSAPPLPPRMPVPHRVAPPSNRYSTYGTYPVSYQVRYSSSPQRLESAVSPSSPSPSPATVLARLLGR</sequence>
<dbReference type="AlphaFoldDB" id="A0AAD4E595"/>
<accession>A0AAD4E595</accession>
<name>A0AAD4E595_9AGAM</name>
<organism evidence="2 3">
    <name type="scientific">Suillus fuscotomentosus</name>
    <dbReference type="NCBI Taxonomy" id="1912939"/>
    <lineage>
        <taxon>Eukaryota</taxon>
        <taxon>Fungi</taxon>
        <taxon>Dikarya</taxon>
        <taxon>Basidiomycota</taxon>
        <taxon>Agaricomycotina</taxon>
        <taxon>Agaricomycetes</taxon>
        <taxon>Agaricomycetidae</taxon>
        <taxon>Boletales</taxon>
        <taxon>Suillineae</taxon>
        <taxon>Suillaceae</taxon>
        <taxon>Suillus</taxon>
    </lineage>
</organism>
<comment type="caution">
    <text evidence="2">The sequence shown here is derived from an EMBL/GenBank/DDBJ whole genome shotgun (WGS) entry which is preliminary data.</text>
</comment>
<evidence type="ECO:0000313" key="2">
    <source>
        <dbReference type="EMBL" id="KAG1899521.1"/>
    </source>
</evidence>
<feature type="compositionally biased region" description="Basic and acidic residues" evidence="1">
    <location>
        <begin position="373"/>
        <end position="414"/>
    </location>
</feature>
<feature type="compositionally biased region" description="Polar residues" evidence="1">
    <location>
        <begin position="431"/>
        <end position="442"/>
    </location>
</feature>
<evidence type="ECO:0000313" key="3">
    <source>
        <dbReference type="Proteomes" id="UP001195769"/>
    </source>
</evidence>
<feature type="region of interest" description="Disordered" evidence="1">
    <location>
        <begin position="318"/>
        <end position="524"/>
    </location>
</feature>
<dbReference type="Proteomes" id="UP001195769">
    <property type="component" value="Unassembled WGS sequence"/>
</dbReference>